<organism evidence="3 4">
    <name type="scientific">Kitasatospora aureofaciens</name>
    <name type="common">Streptomyces aureofaciens</name>
    <dbReference type="NCBI Taxonomy" id="1894"/>
    <lineage>
        <taxon>Bacteria</taxon>
        <taxon>Bacillati</taxon>
        <taxon>Actinomycetota</taxon>
        <taxon>Actinomycetes</taxon>
        <taxon>Kitasatosporales</taxon>
        <taxon>Streptomycetaceae</taxon>
        <taxon>Kitasatospora</taxon>
    </lineage>
</organism>
<sequence length="418" mass="42099">MLSSYRRIFAAPGTLAFSSAGFVARLPISMAGIGIVTMLSQLTGSYGLAGAVSATMAVAAAALGPAVSWLVDRRGQRHVAVPATALTVAAATGLLLCAHFHAPSWTLFLFAVGLGVMPSAGAMVRARWAHLYRDAPAKLHTAYSFEAVVDEVCFIVGPILAIGLATNVFPESGVLVAVVALAVGIALFTAQRRTEPPVHPASAHGGGSAILNGGLIVLVLTFVATGAIFGSVEIVTVAFADAQGHKGLSSIVLAVWAVGSGLAGVVYGALKPRSPLSTRFFVGVVMMALSMVPILLVASTVHGVGGLVAAGAALLIAGVAISPTLISAMALVERLVPAAKLTEGMAWTTTGLALGVAFGSSVGGWVVDASGAPSGYWVPLTAGALGVLVALTGLGRLRAGVTANEQVEAVERPVDAER</sequence>
<feature type="transmembrane region" description="Helical" evidence="1">
    <location>
        <begin position="344"/>
        <end position="364"/>
    </location>
</feature>
<feature type="transmembrane region" description="Helical" evidence="1">
    <location>
        <begin position="79"/>
        <end position="101"/>
    </location>
</feature>
<evidence type="ECO:0000313" key="4">
    <source>
        <dbReference type="Proteomes" id="UP000037395"/>
    </source>
</evidence>
<comment type="caution">
    <text evidence="3">The sequence shown here is derived from an EMBL/GenBank/DDBJ whole genome shotgun (WGS) entry which is preliminary data.</text>
</comment>
<dbReference type="InterPro" id="IPR011701">
    <property type="entry name" value="MFS"/>
</dbReference>
<feature type="transmembrane region" description="Helical" evidence="1">
    <location>
        <begin position="47"/>
        <end position="67"/>
    </location>
</feature>
<dbReference type="GO" id="GO:0022857">
    <property type="term" value="F:transmembrane transporter activity"/>
    <property type="evidence" value="ECO:0007669"/>
    <property type="project" value="InterPro"/>
</dbReference>
<dbReference type="PANTHER" id="PTHR23542">
    <property type="match status" value="1"/>
</dbReference>
<evidence type="ECO:0000313" key="2">
    <source>
        <dbReference type="EMBL" id="GGU95030.1"/>
    </source>
</evidence>
<name>A0A1E7N3B0_KITAU</name>
<accession>A0A1E7N3B0</accession>
<feature type="transmembrane region" description="Helical" evidence="1">
    <location>
        <begin position="107"/>
        <end position="126"/>
    </location>
</feature>
<feature type="transmembrane region" description="Helical" evidence="1">
    <location>
        <begin position="147"/>
        <end position="166"/>
    </location>
</feature>
<feature type="transmembrane region" description="Helical" evidence="1">
    <location>
        <begin position="172"/>
        <end position="190"/>
    </location>
</feature>
<dbReference type="EMBL" id="JPRF03000038">
    <property type="protein sequence ID" value="OEV35170.1"/>
    <property type="molecule type" value="Genomic_DNA"/>
</dbReference>
<reference evidence="3" key="4">
    <citation type="submission" date="2016-08" db="EMBL/GenBank/DDBJ databases">
        <title>Sequencing, Assembly and Comparative Genomics of S. aureofaciens ATCC 10762.</title>
        <authorList>
            <person name="Gradnigo J.S."/>
            <person name="Johnson N."/>
            <person name="Somerville G.A."/>
        </authorList>
    </citation>
    <scope>NUCLEOTIDE SEQUENCE [LARGE SCALE GENOMIC DNA]</scope>
    <source>
        <strain evidence="3">ATCC 10762</strain>
    </source>
</reference>
<feature type="transmembrane region" description="Helical" evidence="1">
    <location>
        <begin position="376"/>
        <end position="394"/>
    </location>
</feature>
<reference evidence="2" key="1">
    <citation type="journal article" date="2014" name="Int. J. Syst. Evol. Microbiol.">
        <title>Complete genome sequence of Corynebacterium casei LMG S-19264T (=DSM 44701T), isolated from a smear-ripened cheese.</title>
        <authorList>
            <consortium name="US DOE Joint Genome Institute (JGI-PGF)"/>
            <person name="Walter F."/>
            <person name="Albersmeier A."/>
            <person name="Kalinowski J."/>
            <person name="Ruckert C."/>
        </authorList>
    </citation>
    <scope>NUCLEOTIDE SEQUENCE</scope>
    <source>
        <strain evidence="2">JCM 4434</strain>
    </source>
</reference>
<gene>
    <name evidence="2" type="ORF">GCM10010502_56190</name>
    <name evidence="3" type="ORF">HS99_0033875</name>
</gene>
<dbReference type="SUPFAM" id="SSF103473">
    <property type="entry name" value="MFS general substrate transporter"/>
    <property type="match status" value="1"/>
</dbReference>
<keyword evidence="1" id="KW-1133">Transmembrane helix</keyword>
<proteinExistence type="predicted"/>
<dbReference type="OrthoDB" id="9180256at2"/>
<dbReference type="Proteomes" id="UP000610124">
    <property type="component" value="Unassembled WGS sequence"/>
</dbReference>
<dbReference type="InterPro" id="IPR036259">
    <property type="entry name" value="MFS_trans_sf"/>
</dbReference>
<feature type="transmembrane region" description="Helical" evidence="1">
    <location>
        <begin position="250"/>
        <end position="268"/>
    </location>
</feature>
<dbReference type="AlphaFoldDB" id="A0A1E7N3B0"/>
<dbReference type="GeneID" id="97488585"/>
<dbReference type="EMBL" id="BMUB01000016">
    <property type="protein sequence ID" value="GGU95030.1"/>
    <property type="molecule type" value="Genomic_DNA"/>
</dbReference>
<keyword evidence="1" id="KW-0812">Transmembrane</keyword>
<reference evidence="4" key="3">
    <citation type="submission" date="2016-08" db="EMBL/GenBank/DDBJ databases">
        <title>Sequencing, assembly and comparative genomics of S. aureofaciens ATCC 10762.</title>
        <authorList>
            <person name="Gradnigo J.S."/>
            <person name="Johnson N."/>
            <person name="Somerville G.A."/>
        </authorList>
    </citation>
    <scope>NUCLEOTIDE SEQUENCE [LARGE SCALE GENOMIC DNA]</scope>
    <source>
        <strain evidence="4">ATCC 10762 / DSM 40127 / CCM 3239 / JCM 4008 / LMG 5968 / NBRC 12843 / NCIMB 8234 / A-377</strain>
    </source>
</reference>
<evidence type="ECO:0000256" key="1">
    <source>
        <dbReference type="SAM" id="Phobius"/>
    </source>
</evidence>
<dbReference type="PANTHER" id="PTHR23542:SF1">
    <property type="entry name" value="MAJOR FACILITATOR SUPERFAMILY (MFS) PROFILE DOMAIN-CONTAINING PROTEIN"/>
    <property type="match status" value="1"/>
</dbReference>
<keyword evidence="1" id="KW-0472">Membrane</keyword>
<keyword evidence="4" id="KW-1185">Reference proteome</keyword>
<feature type="transmembrane region" description="Helical" evidence="1">
    <location>
        <begin position="280"/>
        <end position="301"/>
    </location>
</feature>
<dbReference type="KEGG" id="kau:B6264_05380"/>
<reference evidence="3 4" key="2">
    <citation type="submission" date="2014-07" db="EMBL/GenBank/DDBJ databases">
        <authorList>
            <person name="Zhang J.E."/>
            <person name="Yang H."/>
            <person name="Guo J."/>
            <person name="Deng Z."/>
            <person name="Luo H."/>
            <person name="Luo M."/>
            <person name="Zhao B."/>
        </authorList>
    </citation>
    <scope>NUCLEOTIDE SEQUENCE [LARGE SCALE GENOMIC DNA]</scope>
    <source>
        <strain evidence="3">ATCC 10762</strain>
        <strain evidence="4">ATCC 10762 / DSM 40127 / CCM 3239 / JCM 4008 / LMG 5968 / NBRC 12843 / NCIMB 8234 / A-377</strain>
    </source>
</reference>
<accession>A0A8H9HYE3</accession>
<reference evidence="2" key="5">
    <citation type="submission" date="2020-09" db="EMBL/GenBank/DDBJ databases">
        <authorList>
            <person name="Sun Q."/>
            <person name="Ohkuma M."/>
        </authorList>
    </citation>
    <scope>NUCLEOTIDE SEQUENCE</scope>
    <source>
        <strain evidence="2">JCM 4434</strain>
    </source>
</reference>
<dbReference type="Pfam" id="PF07690">
    <property type="entry name" value="MFS_1"/>
    <property type="match status" value="1"/>
</dbReference>
<feature type="transmembrane region" description="Helical" evidence="1">
    <location>
        <begin position="210"/>
        <end position="230"/>
    </location>
</feature>
<feature type="transmembrane region" description="Helical" evidence="1">
    <location>
        <begin position="307"/>
        <end position="332"/>
    </location>
</feature>
<dbReference type="Gene3D" id="1.20.1250.20">
    <property type="entry name" value="MFS general substrate transporter like domains"/>
    <property type="match status" value="2"/>
</dbReference>
<evidence type="ECO:0000313" key="3">
    <source>
        <dbReference type="EMBL" id="OEV35170.1"/>
    </source>
</evidence>
<protein>
    <submittedName>
        <fullName evidence="3">MFS transporter</fullName>
    </submittedName>
</protein>
<dbReference type="Proteomes" id="UP000037395">
    <property type="component" value="Unassembled WGS sequence"/>
</dbReference>
<dbReference type="RefSeq" id="WP_046386694.1">
    <property type="nucleotide sequence ID" value="NZ_BMUB01000016.1"/>
</dbReference>